<dbReference type="InterPro" id="IPR009057">
    <property type="entry name" value="Homeodomain-like_sf"/>
</dbReference>
<feature type="domain" description="Insertion element IS150 protein InsJ-like helix-turn-helix" evidence="1">
    <location>
        <begin position="31"/>
        <end position="81"/>
    </location>
</feature>
<evidence type="ECO:0000313" key="17">
    <source>
        <dbReference type="EMBL" id="OUB57315.1"/>
    </source>
</evidence>
<sequence>MAKLYVTTKYGVTPQDLLQEERKIKDSFFKQRLIAVRLVMEGHSATYASQILGICRQSVSTYVHIFNSDGIDGLLERRYPPGRAQYLSSVEEEEVRHMLTSSTPTEEGIGPEAHWDTRVIQTMLEERYHLSMSRSGICDMLHRWGFTYTRPTYRLKKADPLKQKKFLQELDWIKKTYPMI</sequence>
<evidence type="ECO:0000313" key="4">
    <source>
        <dbReference type="EMBL" id="OUB39530.1"/>
    </source>
</evidence>
<dbReference type="EMBL" id="MOOK01000131">
    <property type="protein sequence ID" value="OUB50112.1"/>
    <property type="molecule type" value="Genomic_DNA"/>
</dbReference>
<evidence type="ECO:0000313" key="8">
    <source>
        <dbReference type="EMBL" id="OUB43223.1"/>
    </source>
</evidence>
<evidence type="ECO:0000259" key="2">
    <source>
        <dbReference type="Pfam" id="PF13592"/>
    </source>
</evidence>
<dbReference type="EMBL" id="MOOK01000236">
    <property type="protein sequence ID" value="OUB39530.1"/>
    <property type="molecule type" value="Genomic_DNA"/>
</dbReference>
<dbReference type="EMBL" id="MOOK01000058">
    <property type="protein sequence ID" value="OUB57243.1"/>
    <property type="molecule type" value="Genomic_DNA"/>
</dbReference>
<evidence type="ECO:0000313" key="9">
    <source>
        <dbReference type="EMBL" id="OUB45235.1"/>
    </source>
</evidence>
<proteinExistence type="predicted"/>
<dbReference type="EMBL" id="MOOK01000099">
    <property type="protein sequence ID" value="OUB52453.1"/>
    <property type="molecule type" value="Genomic_DNA"/>
</dbReference>
<evidence type="ECO:0000313" key="19">
    <source>
        <dbReference type="EMBL" id="OUB58575.1"/>
    </source>
</evidence>
<dbReference type="AlphaFoldDB" id="A0A9X6LU87"/>
<dbReference type="EMBL" id="MOOK01000230">
    <property type="protein sequence ID" value="OUB40125.1"/>
    <property type="molecule type" value="Genomic_DNA"/>
</dbReference>
<evidence type="ECO:0000313" key="6">
    <source>
        <dbReference type="EMBL" id="OUB40125.1"/>
    </source>
</evidence>
<evidence type="ECO:0000313" key="14">
    <source>
        <dbReference type="EMBL" id="OUB56731.1"/>
    </source>
</evidence>
<evidence type="ECO:0000259" key="1">
    <source>
        <dbReference type="Pfam" id="PF13518"/>
    </source>
</evidence>
<evidence type="ECO:0000313" key="16">
    <source>
        <dbReference type="EMBL" id="OUB57243.1"/>
    </source>
</evidence>
<dbReference type="Proteomes" id="UP000194816">
    <property type="component" value="Unassembled WGS sequence"/>
</dbReference>
<dbReference type="EMBL" id="MOOK01000057">
    <property type="protein sequence ID" value="OUB57315.1"/>
    <property type="molecule type" value="Genomic_DNA"/>
</dbReference>
<dbReference type="EMBL" id="MOOK01000050">
    <property type="protein sequence ID" value="OUB58575.1"/>
    <property type="molecule type" value="Genomic_DNA"/>
</dbReference>
<dbReference type="Pfam" id="PF13518">
    <property type="entry name" value="HTH_28"/>
    <property type="match status" value="1"/>
</dbReference>
<dbReference type="EMBL" id="MOOK01000235">
    <property type="protein sequence ID" value="OUB39721.1"/>
    <property type="molecule type" value="Genomic_DNA"/>
</dbReference>
<dbReference type="InterPro" id="IPR055247">
    <property type="entry name" value="InsJ-like_HTH"/>
</dbReference>
<evidence type="ECO:0000313" key="5">
    <source>
        <dbReference type="EMBL" id="OUB39721.1"/>
    </source>
</evidence>
<evidence type="ECO:0000313" key="15">
    <source>
        <dbReference type="EMBL" id="OUB57026.1"/>
    </source>
</evidence>
<dbReference type="EMBL" id="MOOK01000237">
    <property type="protein sequence ID" value="OUB39525.1"/>
    <property type="molecule type" value="Genomic_DNA"/>
</dbReference>
<dbReference type="EMBL" id="MOOK01000034">
    <property type="protein sequence ID" value="OUB60642.1"/>
    <property type="molecule type" value="Genomic_DNA"/>
</dbReference>
<evidence type="ECO:0000313" key="11">
    <source>
        <dbReference type="EMBL" id="OUB50112.1"/>
    </source>
</evidence>
<evidence type="ECO:0000313" key="18">
    <source>
        <dbReference type="EMBL" id="OUB57338.1"/>
    </source>
</evidence>
<evidence type="ECO:0000313" key="10">
    <source>
        <dbReference type="EMBL" id="OUB50036.1"/>
    </source>
</evidence>
<dbReference type="EMBL" id="MOOK01000190">
    <property type="protein sequence ID" value="OUB45235.1"/>
    <property type="molecule type" value="Genomic_DNA"/>
</dbReference>
<protein>
    <submittedName>
        <fullName evidence="14">Transposase</fullName>
    </submittedName>
</protein>
<dbReference type="InterPro" id="IPR025959">
    <property type="entry name" value="Winged_HTH_dom"/>
</dbReference>
<dbReference type="EMBL" id="MOOK01000060">
    <property type="protein sequence ID" value="OUB56731.1"/>
    <property type="molecule type" value="Genomic_DNA"/>
</dbReference>
<reference evidence="14 21" key="1">
    <citation type="submission" date="2016-10" db="EMBL/GenBank/DDBJ databases">
        <title>Comparative genomics of Bacillus thuringiensis reveals a path to pathogens against multiple invertebrate hosts.</title>
        <authorList>
            <person name="Zheng J."/>
            <person name="Gao Q."/>
            <person name="Liu H."/>
            <person name="Peng D."/>
            <person name="Ruan L."/>
            <person name="Sun M."/>
        </authorList>
    </citation>
    <scope>NUCLEOTIDE SEQUENCE [LARGE SCALE GENOMIC DNA]</scope>
    <source>
        <strain evidence="14">BGSC 4AU1</strain>
    </source>
</reference>
<dbReference type="EMBL" id="MOOK01000216">
    <property type="protein sequence ID" value="OUB42589.1"/>
    <property type="molecule type" value="Genomic_DNA"/>
</dbReference>
<accession>A0A9X6LU87</accession>
<evidence type="ECO:0000313" key="13">
    <source>
        <dbReference type="EMBL" id="OUB55613.1"/>
    </source>
</evidence>
<dbReference type="Pfam" id="PF13592">
    <property type="entry name" value="HTH_33"/>
    <property type="match status" value="1"/>
</dbReference>
<organism evidence="14 21">
    <name type="scientific">Bacillus thuringiensis subsp. higo</name>
    <dbReference type="NCBI Taxonomy" id="132266"/>
    <lineage>
        <taxon>Bacteria</taxon>
        <taxon>Bacillati</taxon>
        <taxon>Bacillota</taxon>
        <taxon>Bacilli</taxon>
        <taxon>Bacillales</taxon>
        <taxon>Bacillaceae</taxon>
        <taxon>Bacillus</taxon>
        <taxon>Bacillus cereus group</taxon>
    </lineage>
</organism>
<gene>
    <name evidence="20" type="ORF">BK716_02380</name>
    <name evidence="19" type="ORF">BK716_04945</name>
    <name evidence="18" type="ORF">BK716_06345</name>
    <name evidence="17" type="ORF">BK716_06395</name>
    <name evidence="16" type="ORF">BK716_06415</name>
    <name evidence="15" type="ORF">BK716_06765</name>
    <name evidence="14" type="ORF">BK716_06970</name>
    <name evidence="13" type="ORF">BK716_07475</name>
    <name evidence="12" type="ORF">BK716_12180</name>
    <name evidence="11" type="ORF">BK716_15515</name>
    <name evidence="10" type="ORF">BK716_15805</name>
    <name evidence="9" type="ORF">BK716_23560</name>
    <name evidence="8" type="ORF">BK716_26250</name>
    <name evidence="7" type="ORF">BK716_28545</name>
    <name evidence="6" type="ORF">BK716_31155</name>
    <name evidence="5" type="ORF">BK716_31790</name>
    <name evidence="4" type="ORF">BK716_31910</name>
    <name evidence="3" type="ORF">BK716_32110</name>
</gene>
<comment type="caution">
    <text evidence="14">The sequence shown here is derived from an EMBL/GenBank/DDBJ whole genome shotgun (WGS) entry which is preliminary data.</text>
</comment>
<evidence type="ECO:0000313" key="3">
    <source>
        <dbReference type="EMBL" id="OUB39525.1"/>
    </source>
</evidence>
<name>A0A9X6LU87_BACUH</name>
<feature type="domain" description="Winged helix-turn helix" evidence="2">
    <location>
        <begin position="115"/>
        <end position="169"/>
    </location>
</feature>
<dbReference type="RefSeq" id="WP_088114187.1">
    <property type="nucleotide sequence ID" value="NZ_MOOK01000034.1"/>
</dbReference>
<evidence type="ECO:0000313" key="20">
    <source>
        <dbReference type="EMBL" id="OUB60642.1"/>
    </source>
</evidence>
<dbReference type="EMBL" id="MOOK01000059">
    <property type="protein sequence ID" value="OUB57026.1"/>
    <property type="molecule type" value="Genomic_DNA"/>
</dbReference>
<dbReference type="EMBL" id="MOOK01000055">
    <property type="protein sequence ID" value="OUB57338.1"/>
    <property type="molecule type" value="Genomic_DNA"/>
</dbReference>
<dbReference type="EMBL" id="MOOK01000072">
    <property type="protein sequence ID" value="OUB55613.1"/>
    <property type="molecule type" value="Genomic_DNA"/>
</dbReference>
<evidence type="ECO:0000313" key="7">
    <source>
        <dbReference type="EMBL" id="OUB42589.1"/>
    </source>
</evidence>
<dbReference type="EMBL" id="MOOK01000209">
    <property type="protein sequence ID" value="OUB43223.1"/>
    <property type="molecule type" value="Genomic_DNA"/>
</dbReference>
<evidence type="ECO:0000313" key="21">
    <source>
        <dbReference type="Proteomes" id="UP000194816"/>
    </source>
</evidence>
<dbReference type="SUPFAM" id="SSF46689">
    <property type="entry name" value="Homeodomain-like"/>
    <property type="match status" value="1"/>
</dbReference>
<dbReference type="EMBL" id="MOOK01000132">
    <property type="protein sequence ID" value="OUB50036.1"/>
    <property type="molecule type" value="Genomic_DNA"/>
</dbReference>
<evidence type="ECO:0000313" key="12">
    <source>
        <dbReference type="EMBL" id="OUB52453.1"/>
    </source>
</evidence>